<comment type="caution">
    <text evidence="2">The sequence shown here is derived from an EMBL/GenBank/DDBJ whole genome shotgun (WGS) entry which is preliminary data.</text>
</comment>
<evidence type="ECO:0000313" key="4">
    <source>
        <dbReference type="Proteomes" id="UP000229681"/>
    </source>
</evidence>
<dbReference type="EMBL" id="PGTM01000002">
    <property type="protein sequence ID" value="PJF37418.1"/>
    <property type="molecule type" value="Genomic_DNA"/>
</dbReference>
<dbReference type="Proteomes" id="UP000229681">
    <property type="component" value="Unassembled WGS sequence"/>
</dbReference>
<reference evidence="3 4" key="1">
    <citation type="submission" date="2017-11" db="EMBL/GenBank/DDBJ databases">
        <title>Evolution of Phototrophy in the Chloroflexi Phylum Driven by Horizontal Gene Transfer.</title>
        <authorList>
            <person name="Ward L.M."/>
            <person name="Hemp J."/>
            <person name="Shih P.M."/>
            <person name="Mcglynn S.E."/>
            <person name="Fischer W."/>
        </authorList>
    </citation>
    <scope>NUCLEOTIDE SEQUENCE [LARGE SCALE GENOMIC DNA]</scope>
    <source>
        <strain evidence="2">CP1_1M</strain>
        <strain evidence="1">JP3_13</strain>
    </source>
</reference>
<name>A0A2M8Q054_9CHLR</name>
<organism evidence="2 3">
    <name type="scientific">Candidatus Thermofonsia Clade 1 bacterium</name>
    <dbReference type="NCBI Taxonomy" id="2364210"/>
    <lineage>
        <taxon>Bacteria</taxon>
        <taxon>Bacillati</taxon>
        <taxon>Chloroflexota</taxon>
        <taxon>Candidatus Thermofontia</taxon>
        <taxon>Candidatus Thermofonsia Clade 1</taxon>
    </lineage>
</organism>
<protein>
    <submittedName>
        <fullName evidence="2">Uncharacterized protein</fullName>
    </submittedName>
</protein>
<evidence type="ECO:0000313" key="2">
    <source>
        <dbReference type="EMBL" id="PJF43173.1"/>
    </source>
</evidence>
<evidence type="ECO:0000313" key="1">
    <source>
        <dbReference type="EMBL" id="PJF37418.1"/>
    </source>
</evidence>
<evidence type="ECO:0000313" key="3">
    <source>
        <dbReference type="Proteomes" id="UP000228947"/>
    </source>
</evidence>
<dbReference type="EMBL" id="PGTL01000003">
    <property type="protein sequence ID" value="PJF43173.1"/>
    <property type="molecule type" value="Genomic_DNA"/>
</dbReference>
<dbReference type="Proteomes" id="UP000228947">
    <property type="component" value="Unassembled WGS sequence"/>
</dbReference>
<accession>A0A2M8PIP8</accession>
<dbReference type="AlphaFoldDB" id="A0A2M8Q054"/>
<accession>A0A2M8Q054</accession>
<proteinExistence type="predicted"/>
<gene>
    <name evidence="1" type="ORF">CUN49_00410</name>
    <name evidence="2" type="ORF">CUN50_01135</name>
</gene>
<sequence>MSLQLDQIVWESERKHLRIGWYDPEQTILVLQVLDRWTWEEATVSIVNVMNPLIVAKAPQPVYTIITHDRYARFAPRGGNALSALRQMMQTDPPNEVLAIFVRQSDVIRTFLDVIVRLYKTANKTAKHRFVETFEEALAQVAEHKAQAARSAQAG</sequence>